<evidence type="ECO:0000256" key="3">
    <source>
        <dbReference type="ARBA" id="ARBA00022840"/>
    </source>
</evidence>
<dbReference type="RefSeq" id="WP_372386794.1">
    <property type="nucleotide sequence ID" value="NZ_JBGNYA010000001.1"/>
</dbReference>
<comment type="caution">
    <text evidence="5">The sequence shown here is derived from an EMBL/GenBank/DDBJ whole genome shotgun (WGS) entry which is preliminary data.</text>
</comment>
<dbReference type="PROSITE" id="PS50893">
    <property type="entry name" value="ABC_TRANSPORTER_2"/>
    <property type="match status" value="1"/>
</dbReference>
<dbReference type="InterPro" id="IPR003593">
    <property type="entry name" value="AAA+_ATPase"/>
</dbReference>
<dbReference type="EMBL" id="JBGNYA010000001">
    <property type="protein sequence ID" value="MFA1609764.1"/>
    <property type="molecule type" value="Genomic_DNA"/>
</dbReference>
<accession>A0ABD5MAY3</accession>
<dbReference type="Gene3D" id="3.40.50.300">
    <property type="entry name" value="P-loop containing nucleotide triphosphate hydrolases"/>
    <property type="match status" value="1"/>
</dbReference>
<dbReference type="InterPro" id="IPR017871">
    <property type="entry name" value="ABC_transporter-like_CS"/>
</dbReference>
<sequence length="244" mass="27335">MTSADAGAIKVQNLAKEYETEGGMELVFEDVSFEIEPSSFVTLIGKSGSGKSTLLDIVSGITKATAGSVTFDPPDVELGHVFQSPRLLPWRTCLKNIEYVHKDNPDYTDDLAKQYLDMVGLSDHYNKYPTQLSGGQQQRVGIARALSIDPEILLMDEPFSNLDEITAESLRQELLQIWGELNKTIFFVTHDITEAIELSDRILMIGNGEIYGDVSVDLDRPRDLESNEFLQFRQQAIDKFHSIE</sequence>
<dbReference type="InterPro" id="IPR003439">
    <property type="entry name" value="ABC_transporter-like_ATP-bd"/>
</dbReference>
<protein>
    <submittedName>
        <fullName evidence="5">ABC transporter ATP-binding protein</fullName>
    </submittedName>
</protein>
<evidence type="ECO:0000256" key="1">
    <source>
        <dbReference type="ARBA" id="ARBA00022448"/>
    </source>
</evidence>
<dbReference type="AlphaFoldDB" id="A0ABD5MAY3"/>
<dbReference type="InterPro" id="IPR050166">
    <property type="entry name" value="ABC_transporter_ATP-bind"/>
</dbReference>
<keyword evidence="6" id="KW-1185">Reference proteome</keyword>
<reference evidence="5 6" key="1">
    <citation type="submission" date="2024-08" db="EMBL/GenBank/DDBJ databases">
        <title>Halobellus sp. MBLA0158 whole genome sequence.</title>
        <authorList>
            <person name="Hwang C.Y."/>
            <person name="Cho E.-S."/>
            <person name="Seo M.-J."/>
        </authorList>
    </citation>
    <scope>NUCLEOTIDE SEQUENCE [LARGE SCALE GENOMIC DNA]</scope>
    <source>
        <strain evidence="5 6">MBLA0158</strain>
    </source>
</reference>
<evidence type="ECO:0000256" key="2">
    <source>
        <dbReference type="ARBA" id="ARBA00022741"/>
    </source>
</evidence>
<keyword evidence="3 5" id="KW-0067">ATP-binding</keyword>
<dbReference type="PROSITE" id="PS00211">
    <property type="entry name" value="ABC_TRANSPORTER_1"/>
    <property type="match status" value="1"/>
</dbReference>
<dbReference type="CDD" id="cd03293">
    <property type="entry name" value="ABC_NrtD_SsuB_transporters"/>
    <property type="match status" value="1"/>
</dbReference>
<dbReference type="PANTHER" id="PTHR42788:SF13">
    <property type="entry name" value="ALIPHATIC SULFONATES IMPORT ATP-BINDING PROTEIN SSUB"/>
    <property type="match status" value="1"/>
</dbReference>
<gene>
    <name evidence="5" type="ORF">OS889_01910</name>
</gene>
<evidence type="ECO:0000259" key="4">
    <source>
        <dbReference type="PROSITE" id="PS50893"/>
    </source>
</evidence>
<keyword evidence="1" id="KW-0813">Transport</keyword>
<evidence type="ECO:0000313" key="6">
    <source>
        <dbReference type="Proteomes" id="UP001570511"/>
    </source>
</evidence>
<organism evidence="5 6">
    <name type="scientific">Halobellus rubicundus</name>
    <dbReference type="NCBI Taxonomy" id="2996466"/>
    <lineage>
        <taxon>Archaea</taxon>
        <taxon>Methanobacteriati</taxon>
        <taxon>Methanobacteriota</taxon>
        <taxon>Stenosarchaea group</taxon>
        <taxon>Halobacteria</taxon>
        <taxon>Halobacteriales</taxon>
        <taxon>Haloferacaceae</taxon>
        <taxon>Halobellus</taxon>
    </lineage>
</organism>
<dbReference type="Pfam" id="PF00005">
    <property type="entry name" value="ABC_tran"/>
    <property type="match status" value="1"/>
</dbReference>
<evidence type="ECO:0000313" key="5">
    <source>
        <dbReference type="EMBL" id="MFA1609764.1"/>
    </source>
</evidence>
<proteinExistence type="predicted"/>
<dbReference type="InterPro" id="IPR027417">
    <property type="entry name" value="P-loop_NTPase"/>
</dbReference>
<dbReference type="SMART" id="SM00382">
    <property type="entry name" value="AAA"/>
    <property type="match status" value="1"/>
</dbReference>
<dbReference type="Proteomes" id="UP001570511">
    <property type="component" value="Unassembled WGS sequence"/>
</dbReference>
<keyword evidence="2" id="KW-0547">Nucleotide-binding</keyword>
<dbReference type="GO" id="GO:0005524">
    <property type="term" value="F:ATP binding"/>
    <property type="evidence" value="ECO:0007669"/>
    <property type="project" value="UniProtKB-KW"/>
</dbReference>
<dbReference type="SUPFAM" id="SSF52540">
    <property type="entry name" value="P-loop containing nucleoside triphosphate hydrolases"/>
    <property type="match status" value="1"/>
</dbReference>
<name>A0ABD5MAY3_9EURY</name>
<dbReference type="PANTHER" id="PTHR42788">
    <property type="entry name" value="TAURINE IMPORT ATP-BINDING PROTEIN-RELATED"/>
    <property type="match status" value="1"/>
</dbReference>
<feature type="domain" description="ABC transporter" evidence="4">
    <location>
        <begin position="9"/>
        <end position="232"/>
    </location>
</feature>